<keyword evidence="3" id="KW-1185">Reference proteome</keyword>
<protein>
    <submittedName>
        <fullName evidence="2">Uncharacterized protein</fullName>
    </submittedName>
</protein>
<dbReference type="EMBL" id="CP042433">
    <property type="protein sequence ID" value="QEC57958.1"/>
    <property type="molecule type" value="Genomic_DNA"/>
</dbReference>
<accession>A0A5B8UMZ7</accession>
<dbReference type="Proteomes" id="UP000321204">
    <property type="component" value="Chromosome"/>
</dbReference>
<gene>
    <name evidence="2" type="ORF">FSB75_19280</name>
</gene>
<feature type="transmembrane region" description="Helical" evidence="1">
    <location>
        <begin position="100"/>
        <end position="122"/>
    </location>
</feature>
<feature type="transmembrane region" description="Helical" evidence="1">
    <location>
        <begin position="134"/>
        <end position="151"/>
    </location>
</feature>
<dbReference type="OrthoDB" id="9812667at2"/>
<dbReference type="AlphaFoldDB" id="A0A5B8UMZ7"/>
<organism evidence="2 3">
    <name type="scientific">Flavisolibacter ginsenosidimutans</name>
    <dbReference type="NCBI Taxonomy" id="661481"/>
    <lineage>
        <taxon>Bacteria</taxon>
        <taxon>Pseudomonadati</taxon>
        <taxon>Bacteroidota</taxon>
        <taxon>Chitinophagia</taxon>
        <taxon>Chitinophagales</taxon>
        <taxon>Chitinophagaceae</taxon>
        <taxon>Flavisolibacter</taxon>
    </lineage>
</organism>
<sequence length="253" mass="29286">MWRISKIKRTEIIKVEDHASKDKDTFAVCIKGKLVDYTISDKTGKVYTNKDKSKTGFVSFITLFVGRTSGFWTGSTMMFYSAKSSEQRKLLTKAAANSRYWFDVHHLALFFIFIIHNSNQLLCRLTNHRDQPNARLITVVCAILVSTNLMLTEIDITMRKLLAVLLFLLLVALVAFCGEESHSYGEVRAYKYYNGYNYELQLPYHVEGRGNIHQLHLKRYAYEDTDLIYVDTLMKFKREKGNDYFTATTAFTS</sequence>
<keyword evidence="1" id="KW-0812">Transmembrane</keyword>
<proteinExistence type="predicted"/>
<feature type="transmembrane region" description="Helical" evidence="1">
    <location>
        <begin position="157"/>
        <end position="178"/>
    </location>
</feature>
<keyword evidence="1" id="KW-0472">Membrane</keyword>
<name>A0A5B8UMZ7_9BACT</name>
<dbReference type="KEGG" id="fgg:FSB75_19280"/>
<reference evidence="2 3" key="1">
    <citation type="journal article" date="2015" name="Int. J. Syst. Evol. Microbiol.">
        <title>Flavisolibacter ginsenosidimutans sp. nov., with ginsenoside-converting activity isolated from soil used for cultivating ginseng.</title>
        <authorList>
            <person name="Zhao Y."/>
            <person name="Liu Q."/>
            <person name="Kang M.S."/>
            <person name="Jin F."/>
            <person name="Yu H."/>
            <person name="Im W.T."/>
        </authorList>
    </citation>
    <scope>NUCLEOTIDE SEQUENCE [LARGE SCALE GENOMIC DNA]</scope>
    <source>
        <strain evidence="2 3">Gsoil 636</strain>
    </source>
</reference>
<evidence type="ECO:0000256" key="1">
    <source>
        <dbReference type="SAM" id="Phobius"/>
    </source>
</evidence>
<evidence type="ECO:0000313" key="3">
    <source>
        <dbReference type="Proteomes" id="UP000321204"/>
    </source>
</evidence>
<keyword evidence="1" id="KW-1133">Transmembrane helix</keyword>
<dbReference type="RefSeq" id="WP_146790822.1">
    <property type="nucleotide sequence ID" value="NZ_BAABIO010000003.1"/>
</dbReference>
<evidence type="ECO:0000313" key="2">
    <source>
        <dbReference type="EMBL" id="QEC57958.1"/>
    </source>
</evidence>
<feature type="transmembrane region" description="Helical" evidence="1">
    <location>
        <begin position="57"/>
        <end position="80"/>
    </location>
</feature>